<proteinExistence type="predicted"/>
<dbReference type="Pfam" id="PF13402">
    <property type="entry name" value="Peptidase_M60"/>
    <property type="match status" value="1"/>
</dbReference>
<dbReference type="Gene3D" id="3.40.390.80">
    <property type="entry name" value="Peptidase M60, enhancin-like domain 2"/>
    <property type="match status" value="1"/>
</dbReference>
<dbReference type="PANTHER" id="PTHR15730:SF5">
    <property type="entry name" value="SI:CH211-210B2.2-RELATED"/>
    <property type="match status" value="1"/>
</dbReference>
<sequence length="661" mass="74877">MMKKKLLFIGTILLSILVSCGKYGYEFEDGYQTGDPTGKDVETDMSYIDKSMYDKARIYPGMVGANVRRIQDTTINLPLNFRWISAIDLKVGSAPGPVFSTGLYAPAGENIRITVPAGIIGLTAQIGAHTDDLTGKDPLRRQPLIYTVKELIPGDNYIRNPFGGLLWIKAMLSQPQSVPVKVSGAVKTPDFIHGVSNQADWLKEVEATDVPWLELRAERTIFTVPRSLVLQYKNDLKVAEVLELWNDIYEKDYYDWMGLTKGNPDVRNAYPELPERGVLDIHPSVGYAHSSGGDGVPWVAQQDKHWFFMFSNYNYVMGNFSQNEGAWGTFHEIGHNYQQGRAWSWSALGETTNNLFVFKAAERFGNPAIASHPALQEAFSRAMTYAASTTAKNFNTLSDINDGLRPFFRLTPFLQIFNKVKGKNDEIGWDFMTYVYTQARNSNQSFSLDQAKIDFFYRSLCDFTGKDYQRFFSAWGIAVSNPARREMRNKYPPMDAALWTYNPWTKTGGDGALPAKYDLNHSLFTYTSNAQTATNDGKGFPGLNDGDYTTYWHTCWSGCPVPNLPVTIDVDMKGTEAFKGFFYANRNHSMYNKHIRVYMSNNNVNWTLLGDYPDQPDIRAQRIEIAFDEVYEARYFRIEFPSYGNNANHVALGELGLFYDN</sequence>
<feature type="domain" description="F5/8 type C" evidence="1">
    <location>
        <begin position="512"/>
        <end position="657"/>
    </location>
</feature>
<dbReference type="PROSITE" id="PS51257">
    <property type="entry name" value="PROKAR_LIPOPROTEIN"/>
    <property type="match status" value="1"/>
</dbReference>
<evidence type="ECO:0000259" key="1">
    <source>
        <dbReference type="PROSITE" id="PS50022"/>
    </source>
</evidence>
<protein>
    <recommendedName>
        <fullName evidence="5">Peptidase M60 domain-containing protein</fullName>
    </recommendedName>
</protein>
<dbReference type="InterPro" id="IPR000421">
    <property type="entry name" value="FA58C"/>
</dbReference>
<evidence type="ECO:0000313" key="3">
    <source>
        <dbReference type="EMBL" id="TJZ59740.1"/>
    </source>
</evidence>
<dbReference type="Gene3D" id="1.10.390.30">
    <property type="entry name" value="Peptidase M60, enhancin-like domain 3"/>
    <property type="match status" value="1"/>
</dbReference>
<dbReference type="PROSITE" id="PS50022">
    <property type="entry name" value="FA58C_3"/>
    <property type="match status" value="1"/>
</dbReference>
<gene>
    <name evidence="3" type="ORF">FAZ15_12620</name>
</gene>
<dbReference type="InterPro" id="IPR042279">
    <property type="entry name" value="Pep_M60_3"/>
</dbReference>
<evidence type="ECO:0000259" key="2">
    <source>
        <dbReference type="PROSITE" id="PS51723"/>
    </source>
</evidence>
<dbReference type="InterPro" id="IPR008979">
    <property type="entry name" value="Galactose-bd-like_sf"/>
</dbReference>
<feature type="domain" description="Peptidase M60" evidence="2">
    <location>
        <begin position="96"/>
        <end position="421"/>
    </location>
</feature>
<dbReference type="EMBL" id="SUME01000005">
    <property type="protein sequence ID" value="TJZ59740.1"/>
    <property type="molecule type" value="Genomic_DNA"/>
</dbReference>
<keyword evidence="4" id="KW-1185">Reference proteome</keyword>
<dbReference type="InterPro" id="IPR035423">
    <property type="entry name" value="M60-like_N"/>
</dbReference>
<dbReference type="SMART" id="SM01276">
    <property type="entry name" value="M60-like"/>
    <property type="match status" value="1"/>
</dbReference>
<dbReference type="Pfam" id="PF00754">
    <property type="entry name" value="F5_F8_type_C"/>
    <property type="match status" value="1"/>
</dbReference>
<dbReference type="PANTHER" id="PTHR15730">
    <property type="entry name" value="EXPERIMENTAL AUTOIMMUNE PROSTATITIS ANTIGEN 2-RELATED"/>
    <property type="match status" value="1"/>
</dbReference>
<dbReference type="Gene3D" id="2.60.120.260">
    <property type="entry name" value="Galactose-binding domain-like"/>
    <property type="match status" value="1"/>
</dbReference>
<name>A0A4U0NYG8_9SPHI</name>
<dbReference type="AlphaFoldDB" id="A0A4U0NYG8"/>
<comment type="caution">
    <text evidence="3">The sequence shown here is derived from an EMBL/GenBank/DDBJ whole genome shotgun (WGS) entry which is preliminary data.</text>
</comment>
<dbReference type="Pfam" id="PF17291">
    <property type="entry name" value="M60-like_N"/>
    <property type="match status" value="1"/>
</dbReference>
<organism evidence="3 4">
    <name type="scientific">Sphingobacterium olei</name>
    <dbReference type="NCBI Taxonomy" id="2571155"/>
    <lineage>
        <taxon>Bacteria</taxon>
        <taxon>Pseudomonadati</taxon>
        <taxon>Bacteroidota</taxon>
        <taxon>Sphingobacteriia</taxon>
        <taxon>Sphingobacteriales</taxon>
        <taxon>Sphingobacteriaceae</taxon>
        <taxon>Sphingobacterium</taxon>
    </lineage>
</organism>
<dbReference type="PROSITE" id="PS51723">
    <property type="entry name" value="PEPTIDASE_M60"/>
    <property type="match status" value="1"/>
</dbReference>
<dbReference type="RefSeq" id="WP_136901682.1">
    <property type="nucleotide sequence ID" value="NZ_SUME01000005.1"/>
</dbReference>
<reference evidence="3 4" key="1">
    <citation type="submission" date="2019-04" db="EMBL/GenBank/DDBJ databases">
        <title>Sphingobacterium olei sp. nov., isolated from oil-contaminated soil.</title>
        <authorList>
            <person name="Liu B."/>
        </authorList>
    </citation>
    <scope>NUCLEOTIDE SEQUENCE [LARGE SCALE GENOMIC DNA]</scope>
    <source>
        <strain evidence="3 4">HAL-9</strain>
    </source>
</reference>
<accession>A0A4U0NYG8</accession>
<dbReference type="Proteomes" id="UP000306808">
    <property type="component" value="Unassembled WGS sequence"/>
</dbReference>
<evidence type="ECO:0000313" key="4">
    <source>
        <dbReference type="Proteomes" id="UP000306808"/>
    </source>
</evidence>
<dbReference type="OrthoDB" id="606623at2"/>
<dbReference type="SUPFAM" id="SSF49785">
    <property type="entry name" value="Galactose-binding domain-like"/>
    <property type="match status" value="1"/>
</dbReference>
<dbReference type="Gene3D" id="2.60.120.1250">
    <property type="entry name" value="Peptidase M60, enhancin-like domain 1"/>
    <property type="match status" value="1"/>
</dbReference>
<dbReference type="InterPro" id="IPR051244">
    <property type="entry name" value="TCAF"/>
</dbReference>
<evidence type="ECO:0008006" key="5">
    <source>
        <dbReference type="Google" id="ProtNLM"/>
    </source>
</evidence>
<dbReference type="InterPro" id="IPR031161">
    <property type="entry name" value="Peptidase_M60_dom"/>
</dbReference>